<evidence type="ECO:0000256" key="6">
    <source>
        <dbReference type="ARBA" id="ARBA00022835"/>
    </source>
</evidence>
<dbReference type="GO" id="GO:0071038">
    <property type="term" value="P:TRAMP-dependent tRNA surveillance pathway"/>
    <property type="evidence" value="ECO:0007669"/>
    <property type="project" value="TreeGrafter"/>
</dbReference>
<accession>A0A7M7G1S4</accession>
<dbReference type="InterPro" id="IPR001247">
    <property type="entry name" value="ExoRNase_PH_dom1"/>
</dbReference>
<evidence type="ECO:0000256" key="1">
    <source>
        <dbReference type="ARBA" id="ARBA00004496"/>
    </source>
</evidence>
<dbReference type="PANTHER" id="PTHR11097:SF9">
    <property type="entry name" value="EXOSOME COMPLEX COMPONENT RRP43"/>
    <property type="match status" value="1"/>
</dbReference>
<name>A0A7M7G1S4_NASVI</name>
<gene>
    <name evidence="12" type="primary">100115773</name>
</gene>
<dbReference type="InterPro" id="IPR033196">
    <property type="entry name" value="Rrp43"/>
</dbReference>
<dbReference type="FunFam" id="3.30.230.70:FF:000017">
    <property type="entry name" value="Exosome complex component Rrp42"/>
    <property type="match status" value="1"/>
</dbReference>
<dbReference type="Pfam" id="PF03725">
    <property type="entry name" value="RNase_PH_C"/>
    <property type="match status" value="1"/>
</dbReference>
<evidence type="ECO:0000256" key="8">
    <source>
        <dbReference type="ARBA" id="ARBA00023242"/>
    </source>
</evidence>
<evidence type="ECO:0000256" key="2">
    <source>
        <dbReference type="ARBA" id="ARBA00004604"/>
    </source>
</evidence>
<dbReference type="SMR" id="A0A7M7G1S4"/>
<proteinExistence type="inferred from homology"/>
<dbReference type="SUPFAM" id="SSF54211">
    <property type="entry name" value="Ribosomal protein S5 domain 2-like"/>
    <property type="match status" value="1"/>
</dbReference>
<dbReference type="GO" id="GO:0071035">
    <property type="term" value="P:nuclear polyadenylation-dependent rRNA catabolic process"/>
    <property type="evidence" value="ECO:0007669"/>
    <property type="project" value="TreeGrafter"/>
</dbReference>
<evidence type="ECO:0000313" key="13">
    <source>
        <dbReference type="Proteomes" id="UP000002358"/>
    </source>
</evidence>
<keyword evidence="8" id="KW-0539">Nucleus</keyword>
<dbReference type="InterPro" id="IPR020568">
    <property type="entry name" value="Ribosomal_Su5_D2-typ_SF"/>
</dbReference>
<dbReference type="EnsemblMetazoa" id="XM_001600352">
    <property type="protein sequence ID" value="XP_001600402"/>
    <property type="gene ID" value="LOC100115773"/>
</dbReference>
<comment type="subcellular location">
    <subcellularLocation>
        <location evidence="1">Cytoplasm</location>
    </subcellularLocation>
    <subcellularLocation>
        <location evidence="2">Nucleus</location>
        <location evidence="2">Nucleolus</location>
    </subcellularLocation>
</comment>
<evidence type="ECO:0000256" key="7">
    <source>
        <dbReference type="ARBA" id="ARBA00022884"/>
    </source>
</evidence>
<feature type="domain" description="Exoribonuclease phosphorolytic" evidence="10">
    <location>
        <begin position="32"/>
        <end position="165"/>
    </location>
</feature>
<dbReference type="GO" id="GO:0000177">
    <property type="term" value="C:cytoplasmic exosome (RNase complex)"/>
    <property type="evidence" value="ECO:0007669"/>
    <property type="project" value="TreeGrafter"/>
</dbReference>
<dbReference type="GO" id="GO:0034476">
    <property type="term" value="P:U5 snRNA 3'-end processing"/>
    <property type="evidence" value="ECO:0007669"/>
    <property type="project" value="TreeGrafter"/>
</dbReference>
<dbReference type="GO" id="GO:0016075">
    <property type="term" value="P:rRNA catabolic process"/>
    <property type="evidence" value="ECO:0007669"/>
    <property type="project" value="TreeGrafter"/>
</dbReference>
<organism evidence="12 13">
    <name type="scientific">Nasonia vitripennis</name>
    <name type="common">Parasitic wasp</name>
    <dbReference type="NCBI Taxonomy" id="7425"/>
    <lineage>
        <taxon>Eukaryota</taxon>
        <taxon>Metazoa</taxon>
        <taxon>Ecdysozoa</taxon>
        <taxon>Arthropoda</taxon>
        <taxon>Hexapoda</taxon>
        <taxon>Insecta</taxon>
        <taxon>Pterygota</taxon>
        <taxon>Neoptera</taxon>
        <taxon>Endopterygota</taxon>
        <taxon>Hymenoptera</taxon>
        <taxon>Apocrita</taxon>
        <taxon>Proctotrupomorpha</taxon>
        <taxon>Chalcidoidea</taxon>
        <taxon>Pteromalidae</taxon>
        <taxon>Pteromalinae</taxon>
        <taxon>Nasonia</taxon>
    </lineage>
</organism>
<dbReference type="CDD" id="cd11369">
    <property type="entry name" value="RNase_PH_RRP43"/>
    <property type="match status" value="1"/>
</dbReference>
<dbReference type="InterPro" id="IPR036345">
    <property type="entry name" value="ExoRNase_PH_dom2_sf"/>
</dbReference>
<dbReference type="InterPro" id="IPR015847">
    <property type="entry name" value="ExoRNase_PH_dom2"/>
</dbReference>
<evidence type="ECO:0000256" key="5">
    <source>
        <dbReference type="ARBA" id="ARBA00022552"/>
    </source>
</evidence>
<evidence type="ECO:0000256" key="3">
    <source>
        <dbReference type="ARBA" id="ARBA00006678"/>
    </source>
</evidence>
<evidence type="ECO:0000259" key="10">
    <source>
        <dbReference type="Pfam" id="PF01138"/>
    </source>
</evidence>
<dbReference type="Gene3D" id="3.30.230.70">
    <property type="entry name" value="GHMP Kinase, N-terminal domain"/>
    <property type="match status" value="1"/>
</dbReference>
<evidence type="ECO:0000313" key="12">
    <source>
        <dbReference type="EnsemblMetazoa" id="XP_001600402"/>
    </source>
</evidence>
<feature type="domain" description="Exoribonuclease phosphorolytic" evidence="11">
    <location>
        <begin position="192"/>
        <end position="256"/>
    </location>
</feature>
<dbReference type="OrthoDB" id="45882at2759"/>
<evidence type="ECO:0000256" key="9">
    <source>
        <dbReference type="ARBA" id="ARBA00030617"/>
    </source>
</evidence>
<dbReference type="GO" id="GO:0000176">
    <property type="term" value="C:nuclear exosome (RNase complex)"/>
    <property type="evidence" value="ECO:0007669"/>
    <property type="project" value="TreeGrafter"/>
</dbReference>
<dbReference type="KEGG" id="nvi:100115773"/>
<keyword evidence="6" id="KW-0271">Exosome</keyword>
<dbReference type="GO" id="GO:0035925">
    <property type="term" value="F:mRNA 3'-UTR AU-rich region binding"/>
    <property type="evidence" value="ECO:0007669"/>
    <property type="project" value="TreeGrafter"/>
</dbReference>
<keyword evidence="5" id="KW-0698">rRNA processing</keyword>
<dbReference type="GO" id="GO:0034473">
    <property type="term" value="P:U1 snRNA 3'-end processing"/>
    <property type="evidence" value="ECO:0007669"/>
    <property type="project" value="TreeGrafter"/>
</dbReference>
<protein>
    <recommendedName>
        <fullName evidence="9">Ribosomal RNA-processing protein 43</fullName>
    </recommendedName>
</protein>
<dbReference type="GO" id="GO:0005730">
    <property type="term" value="C:nucleolus"/>
    <property type="evidence" value="ECO:0007669"/>
    <property type="project" value="UniProtKB-SubCell"/>
</dbReference>
<dbReference type="SUPFAM" id="SSF55666">
    <property type="entry name" value="Ribonuclease PH domain 2-like"/>
    <property type="match status" value="1"/>
</dbReference>
<reference evidence="12" key="1">
    <citation type="submission" date="2021-01" db="UniProtKB">
        <authorList>
            <consortium name="EnsemblMetazoa"/>
        </authorList>
    </citation>
    <scope>IDENTIFICATION</scope>
</reference>
<dbReference type="AlphaFoldDB" id="A0A7M7G1S4"/>
<dbReference type="OMA" id="EIKAFWV"/>
<dbReference type="GO" id="GO:0000467">
    <property type="term" value="P:exonucleolytic trimming to generate mature 3'-end of 5.8S rRNA from tricistronic rRNA transcript (SSU-rRNA, 5.8S rRNA, LSU-rRNA)"/>
    <property type="evidence" value="ECO:0007669"/>
    <property type="project" value="TreeGrafter"/>
</dbReference>
<keyword evidence="7" id="KW-0694">RNA-binding</keyword>
<evidence type="ECO:0000259" key="11">
    <source>
        <dbReference type="Pfam" id="PF03725"/>
    </source>
</evidence>
<dbReference type="PANTHER" id="PTHR11097">
    <property type="entry name" value="EXOSOME COMPLEX EXONUCLEASE RIBOSOMAL RNA PROCESSING PROTEIN"/>
    <property type="match status" value="1"/>
</dbReference>
<dbReference type="GO" id="GO:0034475">
    <property type="term" value="P:U4 snRNA 3'-end processing"/>
    <property type="evidence" value="ECO:0007669"/>
    <property type="project" value="TreeGrafter"/>
</dbReference>
<dbReference type="InterPro" id="IPR027408">
    <property type="entry name" value="PNPase/RNase_PH_dom_sf"/>
</dbReference>
<dbReference type="Proteomes" id="UP000002358">
    <property type="component" value="Chromosome 1"/>
</dbReference>
<dbReference type="Pfam" id="PF01138">
    <property type="entry name" value="RNase_PH"/>
    <property type="match status" value="1"/>
</dbReference>
<keyword evidence="4" id="KW-0963">Cytoplasm</keyword>
<evidence type="ECO:0000256" key="4">
    <source>
        <dbReference type="ARBA" id="ARBA00022490"/>
    </source>
</evidence>
<comment type="similarity">
    <text evidence="3">Belongs to the RNase PH family.</text>
</comment>
<dbReference type="InParanoid" id="A0A7M7G1S4"/>
<dbReference type="GO" id="GO:0071028">
    <property type="term" value="P:nuclear mRNA surveillance"/>
    <property type="evidence" value="ECO:0007669"/>
    <property type="project" value="TreeGrafter"/>
</dbReference>
<dbReference type="InterPro" id="IPR050590">
    <property type="entry name" value="Exosome_comp_Rrp42_subfam"/>
</dbReference>
<sequence>MESQFKTIHPAKYLRDHFASNTRPDGREFISFRPVSVNIGSITQADSSAVFKIGNTSVVCGIKAELASPKAETPDCGFIIPNVDLSPLSSSKFRPGPPGEETQCATKLVERILVNSEAVDLKDLCIHKDKLVWVLYCDLICIDYDGSVIDACIGALVAAFKILTLPVVEYTIETGATKVDDKNRISVPLRQLPASTTFAIFDNQLLITDPTEDEEKLALSTLTIVFNEKSMCMVHKSGGIPMSQKLLSKCVSKAKSRGEQVRKLILTAASTVKSSVS</sequence>
<keyword evidence="13" id="KW-1185">Reference proteome</keyword>